<evidence type="ECO:0000313" key="9">
    <source>
        <dbReference type="EMBL" id="MFD2096966.1"/>
    </source>
</evidence>
<evidence type="ECO:0000256" key="6">
    <source>
        <dbReference type="RuleBase" id="RU361134"/>
    </source>
</evidence>
<dbReference type="Proteomes" id="UP001597380">
    <property type="component" value="Unassembled WGS sequence"/>
</dbReference>
<proteinExistence type="inferred from homology"/>
<keyword evidence="2 6" id="KW-0378">Hydrolase</keyword>
<dbReference type="CDD" id="cd11315">
    <property type="entry name" value="AmyAc_bac1_AmyA"/>
    <property type="match status" value="1"/>
</dbReference>
<name>A0ABW4XN42_9GAMM</name>
<evidence type="ECO:0000256" key="5">
    <source>
        <dbReference type="RuleBase" id="RU003615"/>
    </source>
</evidence>
<feature type="signal peptide" evidence="7">
    <location>
        <begin position="1"/>
        <end position="24"/>
    </location>
</feature>
<dbReference type="PRINTS" id="PR00110">
    <property type="entry name" value="ALPHAAMYLASE"/>
</dbReference>
<dbReference type="InterPro" id="IPR006046">
    <property type="entry name" value="Alpha_amylase"/>
</dbReference>
<feature type="chain" id="PRO_5045340054" description="Alpha-amylase" evidence="7">
    <location>
        <begin position="25"/>
        <end position="465"/>
    </location>
</feature>
<dbReference type="PANTHER" id="PTHR43447">
    <property type="entry name" value="ALPHA-AMYLASE"/>
    <property type="match status" value="1"/>
</dbReference>
<dbReference type="InterPro" id="IPR017853">
    <property type="entry name" value="GH"/>
</dbReference>
<evidence type="ECO:0000256" key="4">
    <source>
        <dbReference type="ARBA" id="ARBA00023295"/>
    </source>
</evidence>
<evidence type="ECO:0000256" key="3">
    <source>
        <dbReference type="ARBA" id="ARBA00023277"/>
    </source>
</evidence>
<evidence type="ECO:0000313" key="10">
    <source>
        <dbReference type="Proteomes" id="UP001597380"/>
    </source>
</evidence>
<evidence type="ECO:0000256" key="1">
    <source>
        <dbReference type="ARBA" id="ARBA00008061"/>
    </source>
</evidence>
<evidence type="ECO:0000256" key="7">
    <source>
        <dbReference type="SAM" id="SignalP"/>
    </source>
</evidence>
<comment type="caution">
    <text evidence="9">The sequence shown here is derived from an EMBL/GenBank/DDBJ whole genome shotgun (WGS) entry which is preliminary data.</text>
</comment>
<dbReference type="SMART" id="SM00642">
    <property type="entry name" value="Aamy"/>
    <property type="match status" value="1"/>
</dbReference>
<dbReference type="EMBL" id="JBHUHT010000014">
    <property type="protein sequence ID" value="MFD2096966.1"/>
    <property type="molecule type" value="Genomic_DNA"/>
</dbReference>
<dbReference type="RefSeq" id="WP_345339729.1">
    <property type="nucleotide sequence ID" value="NZ_BAABLI010000011.1"/>
</dbReference>
<keyword evidence="7" id="KW-0732">Signal</keyword>
<dbReference type="SUPFAM" id="SSF51445">
    <property type="entry name" value="(Trans)glycosidases"/>
    <property type="match status" value="1"/>
</dbReference>
<accession>A0ABW4XN42</accession>
<comment type="similarity">
    <text evidence="1 5">Belongs to the glycosyl hydrolase 13 family.</text>
</comment>
<dbReference type="InterPro" id="IPR006047">
    <property type="entry name" value="GH13_cat_dom"/>
</dbReference>
<keyword evidence="4 6" id="KW-0326">Glycosidase</keyword>
<dbReference type="EC" id="3.2.1.1" evidence="6"/>
<organism evidence="9 10">
    <name type="scientific">Corallincola platygyrae</name>
    <dbReference type="NCBI Taxonomy" id="1193278"/>
    <lineage>
        <taxon>Bacteria</taxon>
        <taxon>Pseudomonadati</taxon>
        <taxon>Pseudomonadota</taxon>
        <taxon>Gammaproteobacteria</taxon>
        <taxon>Alteromonadales</taxon>
        <taxon>Psychromonadaceae</taxon>
        <taxon>Corallincola</taxon>
    </lineage>
</organism>
<keyword evidence="3 6" id="KW-0119">Carbohydrate metabolism</keyword>
<dbReference type="PROSITE" id="PS51257">
    <property type="entry name" value="PROKAR_LIPOPROTEIN"/>
    <property type="match status" value="1"/>
</dbReference>
<dbReference type="Gene3D" id="3.20.20.80">
    <property type="entry name" value="Glycosidases"/>
    <property type="match status" value="1"/>
</dbReference>
<sequence>MKSIKKMVLSALIGLGCISTSASAEVILHAFNWKYSDVAARAQEIANLGYKKVLVSPAYKSSGGEWWSRYQPQDYRVIDSPLGNTQDFKAMINALNAVGVATYADIVFNHMANETWKREDLNYPGTEVLNEYASNSGYYNQQIVYGDLLDNFLGANDFHPEGCISNYNDVGDVQYWRLCGGNGDRGLPDLDPNNWVVAQQRSYLSALKSMGVKGFRVDAAKHMTNYHLNAVFTPQIKAGMHVFGEIITTGGSGSGEYDNFLAPYLYDTDHAAYDFPLFATLRGALNFGGSMSSLVDPGAYGQALEGGRAITFAITHDIPLNDGFRYQLMDGTNEHLAHAYVMGRDGGTPLIYSDNNESGDNRWVNFYKRGDIQGMLRFHNGVQGTGMRILSHNECHILFSRGDKGVVGINKCSGGQDAWADASSAGLWWYTSYRDTLDGGNVETISSNWHKFYLPPRSARMWLRD</sequence>
<reference evidence="10" key="1">
    <citation type="journal article" date="2019" name="Int. J. Syst. Evol. Microbiol.">
        <title>The Global Catalogue of Microorganisms (GCM) 10K type strain sequencing project: providing services to taxonomists for standard genome sequencing and annotation.</title>
        <authorList>
            <consortium name="The Broad Institute Genomics Platform"/>
            <consortium name="The Broad Institute Genome Sequencing Center for Infectious Disease"/>
            <person name="Wu L."/>
            <person name="Ma J."/>
        </authorList>
    </citation>
    <scope>NUCLEOTIDE SEQUENCE [LARGE SCALE GENOMIC DNA]</scope>
    <source>
        <strain evidence="10">CGMCC 1.10992</strain>
    </source>
</reference>
<feature type="domain" description="Glycosyl hydrolase family 13 catalytic" evidence="8">
    <location>
        <begin position="25"/>
        <end position="373"/>
    </location>
</feature>
<keyword evidence="10" id="KW-1185">Reference proteome</keyword>
<evidence type="ECO:0000256" key="2">
    <source>
        <dbReference type="ARBA" id="ARBA00022801"/>
    </source>
</evidence>
<dbReference type="Pfam" id="PF00128">
    <property type="entry name" value="Alpha-amylase"/>
    <property type="match status" value="1"/>
</dbReference>
<protein>
    <recommendedName>
        <fullName evidence="6">Alpha-amylase</fullName>
        <ecNumber evidence="6">3.2.1.1</ecNumber>
    </recommendedName>
</protein>
<evidence type="ECO:0000259" key="8">
    <source>
        <dbReference type="SMART" id="SM00642"/>
    </source>
</evidence>
<gene>
    <name evidence="9" type="ORF">ACFSJ3_13300</name>
</gene>
<comment type="catalytic activity">
    <reaction evidence="6">
        <text>Endohydrolysis of (1-&gt;4)-alpha-D-glucosidic linkages in polysaccharides containing three or more (1-&gt;4)-alpha-linked D-glucose units.</text>
        <dbReference type="EC" id="3.2.1.1"/>
    </reaction>
</comment>